<feature type="chain" id="PRO_5022736462" description="DUF1439 domain-containing protein" evidence="1">
    <location>
        <begin position="25"/>
        <end position="182"/>
    </location>
</feature>
<dbReference type="EMBL" id="VTUX01000009">
    <property type="protein sequence ID" value="KAA1188808.1"/>
    <property type="molecule type" value="Genomic_DNA"/>
</dbReference>
<comment type="caution">
    <text evidence="2">The sequence shown here is derived from an EMBL/GenBank/DDBJ whole genome shotgun (WGS) entry which is preliminary data.</text>
</comment>
<evidence type="ECO:0008006" key="4">
    <source>
        <dbReference type="Google" id="ProtNLM"/>
    </source>
</evidence>
<proteinExistence type="predicted"/>
<dbReference type="RefSeq" id="WP_149612571.1">
    <property type="nucleotide sequence ID" value="NZ_VTUX01000009.1"/>
</dbReference>
<sequence length="182" mass="20485">MLHCRIIRVLSPLLLALFAACALAAIRTTLPVSAELATDIAREQFPVTVKINQANLFLTEPRVVFVDAKRIAVHVRFQAYDHRPEHGIAMSETGRAAFSGELDFDPETRQILLFRPKIDQLVFDNESPAATHLSTELGTAWSRQVKDPLRTDLPNHPYIAAFKENIRDVGFDGRSINLSIYY</sequence>
<dbReference type="AlphaFoldDB" id="A0A5B0WQV1"/>
<evidence type="ECO:0000313" key="2">
    <source>
        <dbReference type="EMBL" id="KAA1188808.1"/>
    </source>
</evidence>
<protein>
    <recommendedName>
        <fullName evidence="4">DUF1439 domain-containing protein</fullName>
    </recommendedName>
</protein>
<keyword evidence="1" id="KW-0732">Signal</keyword>
<dbReference type="Proteomes" id="UP000323708">
    <property type="component" value="Unassembled WGS sequence"/>
</dbReference>
<feature type="signal peptide" evidence="1">
    <location>
        <begin position="1"/>
        <end position="24"/>
    </location>
</feature>
<gene>
    <name evidence="2" type="ORF">F0M18_16505</name>
</gene>
<organism evidence="2 3">
    <name type="scientific">Pseudohalioglobus sediminis</name>
    <dbReference type="NCBI Taxonomy" id="2606449"/>
    <lineage>
        <taxon>Bacteria</taxon>
        <taxon>Pseudomonadati</taxon>
        <taxon>Pseudomonadota</taxon>
        <taxon>Gammaproteobacteria</taxon>
        <taxon>Cellvibrionales</taxon>
        <taxon>Halieaceae</taxon>
        <taxon>Pseudohalioglobus</taxon>
    </lineage>
</organism>
<accession>A0A5B0WQV1</accession>
<evidence type="ECO:0000313" key="3">
    <source>
        <dbReference type="Proteomes" id="UP000323708"/>
    </source>
</evidence>
<dbReference type="PROSITE" id="PS51257">
    <property type="entry name" value="PROKAR_LIPOPROTEIN"/>
    <property type="match status" value="1"/>
</dbReference>
<keyword evidence="3" id="KW-1185">Reference proteome</keyword>
<evidence type="ECO:0000256" key="1">
    <source>
        <dbReference type="SAM" id="SignalP"/>
    </source>
</evidence>
<reference evidence="2 3" key="1">
    <citation type="submission" date="2019-09" db="EMBL/GenBank/DDBJ databases">
        <authorList>
            <person name="Chen X.-Y."/>
        </authorList>
    </citation>
    <scope>NUCLEOTIDE SEQUENCE [LARGE SCALE GENOMIC DNA]</scope>
    <source>
        <strain evidence="2 3">NY5</strain>
    </source>
</reference>
<name>A0A5B0WQV1_9GAMM</name>